<evidence type="ECO:0000256" key="1">
    <source>
        <dbReference type="ARBA" id="ARBA00022490"/>
    </source>
</evidence>
<organism evidence="10">
    <name type="scientific">Thermocrispum agreste</name>
    <dbReference type="NCBI Taxonomy" id="37925"/>
    <lineage>
        <taxon>Bacteria</taxon>
        <taxon>Bacillati</taxon>
        <taxon>Actinomycetota</taxon>
        <taxon>Actinomycetes</taxon>
        <taxon>Pseudonocardiales</taxon>
        <taxon>Pseudonocardiaceae</taxon>
        <taxon>Thermocrispum</taxon>
    </lineage>
</organism>
<dbReference type="InterPro" id="IPR029028">
    <property type="entry name" value="Alpha/beta_knot_MTases"/>
</dbReference>
<comment type="catalytic activity">
    <reaction evidence="6">
        <text>cytidine(34) in tRNA + S-adenosyl-L-methionine = 2'-O-methylcytidine(34) in tRNA + S-adenosyl-L-homocysteine + H(+)</text>
        <dbReference type="Rhea" id="RHEA:43084"/>
        <dbReference type="Rhea" id="RHEA-COMP:10331"/>
        <dbReference type="Rhea" id="RHEA-COMP:10332"/>
        <dbReference type="ChEBI" id="CHEBI:15378"/>
        <dbReference type="ChEBI" id="CHEBI:57856"/>
        <dbReference type="ChEBI" id="CHEBI:59789"/>
        <dbReference type="ChEBI" id="CHEBI:74495"/>
        <dbReference type="ChEBI" id="CHEBI:82748"/>
        <dbReference type="EC" id="2.1.1.207"/>
    </reaction>
</comment>
<dbReference type="GO" id="GO:0008757">
    <property type="term" value="F:S-adenosylmethionine-dependent methyltransferase activity"/>
    <property type="evidence" value="ECO:0007669"/>
    <property type="project" value="UniProtKB-UniRule"/>
</dbReference>
<dbReference type="HAMAP" id="MF_01885">
    <property type="entry name" value="tRNA_methyltr_TrmL"/>
    <property type="match status" value="1"/>
</dbReference>
<evidence type="ECO:0000313" key="11">
    <source>
        <dbReference type="Proteomes" id="UP000249324"/>
    </source>
</evidence>
<protein>
    <recommendedName>
        <fullName evidence="6">Putative tRNA (cytidine(34)-2'-O)-methyltransferase</fullName>
        <ecNumber evidence="6">2.1.1.207</ecNumber>
    </recommendedName>
    <alternativeName>
        <fullName evidence="6">tRNA (cytidine/uridine-2'-O-)-methyltransferase</fullName>
    </alternativeName>
</protein>
<dbReference type="EC" id="2.1.1.207" evidence="6"/>
<reference evidence="9" key="4">
    <citation type="submission" date="2023-08" db="EMBL/GenBank/DDBJ databases">
        <authorList>
            <person name="Guima S.E.S."/>
            <person name="Martins L.F."/>
            <person name="Silva A.M."/>
            <person name="Setubal J.C."/>
        </authorList>
    </citation>
    <scope>NUCLEOTIDE SEQUENCE</scope>
    <source>
        <strain evidence="9">ZC4RG45</strain>
    </source>
</reference>
<comment type="subcellular location">
    <subcellularLocation>
        <location evidence="6">Cytoplasm</location>
    </subcellularLocation>
</comment>
<feature type="binding site" evidence="6 7">
    <location>
        <position position="100"/>
    </location>
    <ligand>
        <name>S-adenosyl-L-methionine</name>
        <dbReference type="ChEBI" id="CHEBI:59789"/>
    </ligand>
</feature>
<accession>A0A2W4JRX3</accession>
<dbReference type="STRING" id="1111738.GCA_000427905_02029"/>
<reference evidence="9 11" key="3">
    <citation type="journal article" date="2021" name="BMC Genomics">
        <title>Genome-resolved metagenome and metatranscriptome analyses of thermophilic composting reveal key bacterial players and their metabolic interactions.</title>
        <authorList>
            <person name="Braga L.P.P."/>
            <person name="Pereira R.V."/>
            <person name="Martins L.F."/>
            <person name="Moura L.M.S."/>
            <person name="Sanchez F.B."/>
            <person name="Patane J.S.L."/>
            <person name="da Silva A.M."/>
            <person name="Setubal J.C."/>
        </authorList>
    </citation>
    <scope>NUCLEOTIDE SEQUENCE [LARGE SCALE GENOMIC DNA]</scope>
    <source>
        <strain evidence="9">ZC4RG45</strain>
    </source>
</reference>
<comment type="function">
    <text evidence="6">Could methylate the ribose at the nucleotide 34 wobble position in tRNA.</text>
</comment>
<reference evidence="10" key="2">
    <citation type="submission" date="2018-05" db="EMBL/GenBank/DDBJ databases">
        <authorList>
            <person name="Lanie J.A."/>
            <person name="Ng W.-L."/>
            <person name="Kazmierczak K.M."/>
            <person name="Andrzejewski T.M."/>
            <person name="Davidsen T.M."/>
            <person name="Wayne K.J."/>
            <person name="Tettelin H."/>
            <person name="Glass J.I."/>
            <person name="Rusch D."/>
            <person name="Podicherti R."/>
            <person name="Tsui H.-C.T."/>
            <person name="Winkler M.E."/>
        </authorList>
    </citation>
    <scope>NUCLEOTIDE SEQUENCE</scope>
    <source>
        <strain evidence="10">ZC4RG45</strain>
    </source>
</reference>
<dbReference type="EMBL" id="QGUI02000036">
    <property type="protein sequence ID" value="MFO7191561.1"/>
    <property type="molecule type" value="Genomic_DNA"/>
</dbReference>
<keyword evidence="4 6" id="KW-0949">S-adenosyl-L-methionine</keyword>
<comment type="caution">
    <text evidence="10">The sequence shown here is derived from an EMBL/GenBank/DDBJ whole genome shotgun (WGS) entry which is preliminary data.</text>
</comment>
<keyword evidence="5 6" id="KW-0819">tRNA processing</keyword>
<dbReference type="PANTHER" id="PTHR42971">
    <property type="entry name" value="TRNA (CYTIDINE(34)-2'-O)-METHYLTRANSFERASE"/>
    <property type="match status" value="1"/>
</dbReference>
<evidence type="ECO:0000313" key="9">
    <source>
        <dbReference type="EMBL" id="MFO7191561.1"/>
    </source>
</evidence>
<dbReference type="Gene3D" id="3.40.1280.10">
    <property type="match status" value="1"/>
</dbReference>
<evidence type="ECO:0000256" key="4">
    <source>
        <dbReference type="ARBA" id="ARBA00022691"/>
    </source>
</evidence>
<feature type="binding site" evidence="6 7">
    <location>
        <position position="122"/>
    </location>
    <ligand>
        <name>S-adenosyl-L-methionine</name>
        <dbReference type="ChEBI" id="CHEBI:59789"/>
    </ligand>
</feature>
<comment type="similarity">
    <text evidence="6">Belongs to the class IV-like SAM-binding methyltransferase superfamily. RNA methyltransferase TrmH family. TrmL subfamily.</text>
</comment>
<comment type="catalytic activity">
    <reaction evidence="6">
        <text>5-carboxymethylaminomethyluridine(34) in tRNA(Leu) + S-adenosyl-L-methionine = 5-carboxymethylaminomethyl-2'-O-methyluridine(34) in tRNA(Leu) + S-adenosyl-L-homocysteine + H(+)</text>
        <dbReference type="Rhea" id="RHEA:43088"/>
        <dbReference type="Rhea" id="RHEA-COMP:10333"/>
        <dbReference type="Rhea" id="RHEA-COMP:10334"/>
        <dbReference type="ChEBI" id="CHEBI:15378"/>
        <dbReference type="ChEBI" id="CHEBI:57856"/>
        <dbReference type="ChEBI" id="CHEBI:59789"/>
        <dbReference type="ChEBI" id="CHEBI:74508"/>
        <dbReference type="ChEBI" id="CHEBI:74511"/>
        <dbReference type="EC" id="2.1.1.207"/>
    </reaction>
</comment>
<evidence type="ECO:0000313" key="10">
    <source>
        <dbReference type="EMBL" id="PZN01099.1"/>
    </source>
</evidence>
<feature type="domain" description="tRNA/rRNA methyltransferase SpoU type" evidence="8">
    <location>
        <begin position="2"/>
        <end position="142"/>
    </location>
</feature>
<gene>
    <name evidence="9" type="ORF">DIU77_004905</name>
    <name evidence="10" type="ORF">DIU77_01735</name>
</gene>
<dbReference type="PANTHER" id="PTHR42971:SF1">
    <property type="entry name" value="TRNA (CYTIDINE(34)-2'-O)-METHYLTRANSFERASE"/>
    <property type="match status" value="1"/>
</dbReference>
<keyword evidence="2 6" id="KW-0489">Methyltransferase</keyword>
<comment type="caution">
    <text evidence="6">Lacks conserved residue(s) required for the propagation of feature annotation.</text>
</comment>
<dbReference type="AlphaFoldDB" id="A0A2W4JRX3"/>
<evidence type="ECO:0000256" key="5">
    <source>
        <dbReference type="ARBA" id="ARBA00022694"/>
    </source>
</evidence>
<dbReference type="Pfam" id="PF00588">
    <property type="entry name" value="SpoU_methylase"/>
    <property type="match status" value="1"/>
</dbReference>
<evidence type="ECO:0000256" key="6">
    <source>
        <dbReference type="HAMAP-Rule" id="MF_01885"/>
    </source>
</evidence>
<reference evidence="9" key="1">
    <citation type="submission" date="2018-05" db="EMBL/GenBank/DDBJ databases">
        <authorList>
            <person name="Moura L."/>
            <person name="Setubal J.C."/>
        </authorList>
    </citation>
    <scope>NUCLEOTIDE SEQUENCE</scope>
    <source>
        <strain evidence="9">ZC4RG45</strain>
    </source>
</reference>
<proteinExistence type="inferred from homology"/>
<keyword evidence="3 6" id="KW-0808">Transferase</keyword>
<evidence type="ECO:0000256" key="2">
    <source>
        <dbReference type="ARBA" id="ARBA00022603"/>
    </source>
</evidence>
<sequence length="157" mass="16962">MFRILFFQPEIPPNTGNAIRLAANTGCELHLVEPLGFSLDIKPVRRAGLDYAELASTHVHPDLDTALRACGDAAVYAFTTDADLTYTSVAYQPGDVLMFGPESTGLPEQVQRHPRVTARVRVPMVPGSRSLNLSNVAAVAVYEAWRQHGFAGAASGR</sequence>
<dbReference type="PIRSF" id="PIRSF029256">
    <property type="entry name" value="SpoU_TrmH_prd"/>
    <property type="match status" value="1"/>
</dbReference>
<evidence type="ECO:0000256" key="3">
    <source>
        <dbReference type="ARBA" id="ARBA00022679"/>
    </source>
</evidence>
<name>A0A2W4JRX3_9PSEU</name>
<dbReference type="GO" id="GO:0008175">
    <property type="term" value="F:tRNA methyltransferase activity"/>
    <property type="evidence" value="ECO:0007669"/>
    <property type="project" value="UniProtKB-UniRule"/>
</dbReference>
<dbReference type="FunFam" id="3.40.1280.10:FF:000002">
    <property type="entry name" value="Peptidylprolyl isomerase"/>
    <property type="match status" value="1"/>
</dbReference>
<dbReference type="GO" id="GO:0003723">
    <property type="term" value="F:RNA binding"/>
    <property type="evidence" value="ECO:0007669"/>
    <property type="project" value="InterPro"/>
</dbReference>
<evidence type="ECO:0000256" key="7">
    <source>
        <dbReference type="PIRSR" id="PIRSR029256-1"/>
    </source>
</evidence>
<dbReference type="SUPFAM" id="SSF75217">
    <property type="entry name" value="alpha/beta knot"/>
    <property type="match status" value="1"/>
</dbReference>
<evidence type="ECO:0000259" key="8">
    <source>
        <dbReference type="Pfam" id="PF00588"/>
    </source>
</evidence>
<dbReference type="Proteomes" id="UP000249324">
    <property type="component" value="Unassembled WGS sequence"/>
</dbReference>
<dbReference type="InterPro" id="IPR001537">
    <property type="entry name" value="SpoU_MeTrfase"/>
</dbReference>
<keyword evidence="1 6" id="KW-0963">Cytoplasm</keyword>
<dbReference type="GO" id="GO:0042802">
    <property type="term" value="F:identical protein binding"/>
    <property type="evidence" value="ECO:0007669"/>
    <property type="project" value="UniProtKB-ARBA"/>
</dbReference>
<dbReference type="GO" id="GO:0002130">
    <property type="term" value="P:wobble position ribose methylation"/>
    <property type="evidence" value="ECO:0007669"/>
    <property type="project" value="TreeGrafter"/>
</dbReference>
<feature type="binding site" evidence="6 7">
    <location>
        <position position="130"/>
    </location>
    <ligand>
        <name>S-adenosyl-L-methionine</name>
        <dbReference type="ChEBI" id="CHEBI:59789"/>
    </ligand>
</feature>
<dbReference type="GO" id="GO:0005737">
    <property type="term" value="C:cytoplasm"/>
    <property type="evidence" value="ECO:0007669"/>
    <property type="project" value="UniProtKB-SubCell"/>
</dbReference>
<dbReference type="InterPro" id="IPR029026">
    <property type="entry name" value="tRNA_m1G_MTases_N"/>
</dbReference>
<dbReference type="CDD" id="cd18094">
    <property type="entry name" value="SpoU-like_TrmL"/>
    <property type="match status" value="1"/>
</dbReference>
<dbReference type="EMBL" id="QGUI01000037">
    <property type="protein sequence ID" value="PZN01099.1"/>
    <property type="molecule type" value="Genomic_DNA"/>
</dbReference>
<dbReference type="InterPro" id="IPR016914">
    <property type="entry name" value="TrmL"/>
</dbReference>